<dbReference type="GO" id="GO:0015629">
    <property type="term" value="C:actin cytoskeleton"/>
    <property type="evidence" value="ECO:0007669"/>
    <property type="project" value="InterPro"/>
</dbReference>
<dbReference type="GO" id="GO:0003779">
    <property type="term" value="F:actin binding"/>
    <property type="evidence" value="ECO:0007669"/>
    <property type="project" value="UniProtKB-KW"/>
</dbReference>
<evidence type="ECO:0000256" key="3">
    <source>
        <dbReference type="ARBA" id="ARBA00015630"/>
    </source>
</evidence>
<dbReference type="InterPro" id="IPR017904">
    <property type="entry name" value="ADF/Cofilin"/>
</dbReference>
<evidence type="ECO:0000313" key="7">
    <source>
        <dbReference type="EMBL" id="KAJ1976650.1"/>
    </source>
</evidence>
<proteinExistence type="inferred from homology"/>
<evidence type="ECO:0000256" key="2">
    <source>
        <dbReference type="ARBA" id="ARBA00006844"/>
    </source>
</evidence>
<organism evidence="7 8">
    <name type="scientific">Dimargaris verticillata</name>
    <dbReference type="NCBI Taxonomy" id="2761393"/>
    <lineage>
        <taxon>Eukaryota</taxon>
        <taxon>Fungi</taxon>
        <taxon>Fungi incertae sedis</taxon>
        <taxon>Zoopagomycota</taxon>
        <taxon>Kickxellomycotina</taxon>
        <taxon>Dimargaritomycetes</taxon>
        <taxon>Dimargaritales</taxon>
        <taxon>Dimargaritaceae</taxon>
        <taxon>Dimargaris</taxon>
    </lineage>
</organism>
<evidence type="ECO:0000259" key="6">
    <source>
        <dbReference type="PROSITE" id="PS51263"/>
    </source>
</evidence>
<dbReference type="EMBL" id="JANBQB010000412">
    <property type="protein sequence ID" value="KAJ1976650.1"/>
    <property type="molecule type" value="Genomic_DNA"/>
</dbReference>
<reference evidence="7" key="1">
    <citation type="submission" date="2022-07" db="EMBL/GenBank/DDBJ databases">
        <title>Phylogenomic reconstructions and comparative analyses of Kickxellomycotina fungi.</title>
        <authorList>
            <person name="Reynolds N.K."/>
            <person name="Stajich J.E."/>
            <person name="Barry K."/>
            <person name="Grigoriev I.V."/>
            <person name="Crous P."/>
            <person name="Smith M.E."/>
        </authorList>
    </citation>
    <scope>NUCLEOTIDE SEQUENCE</scope>
    <source>
        <strain evidence="7">RSA 567</strain>
    </source>
</reference>
<dbReference type="GO" id="GO:0030042">
    <property type="term" value="P:actin filament depolymerization"/>
    <property type="evidence" value="ECO:0007669"/>
    <property type="project" value="InterPro"/>
</dbReference>
<evidence type="ECO:0000256" key="4">
    <source>
        <dbReference type="ARBA" id="ARBA00023203"/>
    </source>
</evidence>
<dbReference type="Gene3D" id="3.40.20.10">
    <property type="entry name" value="Severin"/>
    <property type="match status" value="1"/>
</dbReference>
<feature type="domain" description="ADF-H" evidence="6">
    <location>
        <begin position="2"/>
        <end position="135"/>
    </location>
</feature>
<sequence length="139" mass="15871">MSSGVGVNNECLDVFQQLKSKRAFKYVIYKLSDDKKEIVVDSKSDNADYDDFVAALPPKDCRYAVYDFEYERANEGKRNKICFFIWSPDEAPIKSKMLYASSKDAIRKRLDGIAIEVQGTDLSEVAYETVLEKATRTSR</sequence>
<comment type="subcellular location">
    <subcellularLocation>
        <location evidence="1">Nucleus matrix</location>
    </subcellularLocation>
</comment>
<dbReference type="GO" id="GO:0016363">
    <property type="term" value="C:nuclear matrix"/>
    <property type="evidence" value="ECO:0007669"/>
    <property type="project" value="UniProtKB-SubCell"/>
</dbReference>
<dbReference type="SMART" id="SM00102">
    <property type="entry name" value="ADF"/>
    <property type="match status" value="1"/>
</dbReference>
<evidence type="ECO:0000256" key="5">
    <source>
        <dbReference type="ARBA" id="ARBA00032427"/>
    </source>
</evidence>
<keyword evidence="8" id="KW-1185">Reference proteome</keyword>
<dbReference type="InterPro" id="IPR029006">
    <property type="entry name" value="ADF-H/Gelsolin-like_dom_sf"/>
</dbReference>
<protein>
    <recommendedName>
        <fullName evidence="3">Cofilin</fullName>
    </recommendedName>
    <alternativeName>
        <fullName evidence="5">Actin-depolymerizing factor 1</fullName>
    </alternativeName>
</protein>
<keyword evidence="4" id="KW-0009">Actin-binding</keyword>
<accession>A0A9W8AZZ9</accession>
<dbReference type="AlphaFoldDB" id="A0A9W8AZZ9"/>
<dbReference type="Pfam" id="PF00241">
    <property type="entry name" value="Cofilin_ADF"/>
    <property type="match status" value="1"/>
</dbReference>
<name>A0A9W8AZZ9_9FUNG</name>
<comment type="similarity">
    <text evidence="2">Belongs to the actin-binding proteins ADF family.</text>
</comment>
<dbReference type="PANTHER" id="PTHR11913">
    <property type="entry name" value="COFILIN-RELATED"/>
    <property type="match status" value="1"/>
</dbReference>
<dbReference type="PROSITE" id="PS51263">
    <property type="entry name" value="ADF_H"/>
    <property type="match status" value="1"/>
</dbReference>
<dbReference type="OrthoDB" id="10249245at2759"/>
<evidence type="ECO:0000256" key="1">
    <source>
        <dbReference type="ARBA" id="ARBA00004109"/>
    </source>
</evidence>
<dbReference type="CDD" id="cd11286">
    <property type="entry name" value="ADF_cofilin_like"/>
    <property type="match status" value="1"/>
</dbReference>
<comment type="caution">
    <text evidence="7">The sequence shown here is derived from an EMBL/GenBank/DDBJ whole genome shotgun (WGS) entry which is preliminary data.</text>
</comment>
<evidence type="ECO:0000313" key="8">
    <source>
        <dbReference type="Proteomes" id="UP001151582"/>
    </source>
</evidence>
<dbReference type="Proteomes" id="UP001151582">
    <property type="component" value="Unassembled WGS sequence"/>
</dbReference>
<dbReference type="SUPFAM" id="SSF55753">
    <property type="entry name" value="Actin depolymerizing proteins"/>
    <property type="match status" value="1"/>
</dbReference>
<gene>
    <name evidence="7" type="primary">COF1</name>
    <name evidence="7" type="ORF">H4R34_003900</name>
</gene>
<dbReference type="PRINTS" id="PR00006">
    <property type="entry name" value="COFILIN"/>
</dbReference>
<dbReference type="InterPro" id="IPR002108">
    <property type="entry name" value="ADF-H"/>
</dbReference>